<evidence type="ECO:0000313" key="5">
    <source>
        <dbReference type="Proteomes" id="UP000281549"/>
    </source>
</evidence>
<dbReference type="GO" id="GO:0005778">
    <property type="term" value="C:peroxisomal membrane"/>
    <property type="evidence" value="ECO:0007669"/>
    <property type="project" value="TreeGrafter"/>
</dbReference>
<evidence type="ECO:0000256" key="1">
    <source>
        <dbReference type="SAM" id="MobiDB-lite"/>
    </source>
</evidence>
<dbReference type="OMA" id="YEPMKEM"/>
<dbReference type="Proteomes" id="UP000281549">
    <property type="component" value="Unassembled WGS sequence"/>
</dbReference>
<dbReference type="GO" id="GO:0033328">
    <property type="term" value="F:peroxisome membrane targeting sequence binding"/>
    <property type="evidence" value="ECO:0007669"/>
    <property type="project" value="TreeGrafter"/>
</dbReference>
<keyword evidence="4" id="KW-1185">Reference proteome</keyword>
<evidence type="ECO:0000313" key="3">
    <source>
        <dbReference type="EMBL" id="RKP20714.1"/>
    </source>
</evidence>
<dbReference type="OrthoDB" id="21292at2759"/>
<sequence length="249" mass="28552">MDNDDDLDLLLDEALEDFNKEVEPPKLEVDDSIGNSQEFLDELSKGMESLLKDNNLNDDNEEFSNMVKKVFGKESNKNLEEVNIEDDFQSKIDTMMERLKQSQEEVKNSAGDNKLFGEDEMLNNLFENLLNDKVDDVESSGLLDGLLENFLTKDVLYEPMKDLALQYPEWIEKNKHKISKEDLSNYEKQLECVNEIVVAYESDQQSKVITLLQKMQEFGTPPEEMLADIMPQQPGEANSAPKLENCPVQ</sequence>
<reference evidence="3" key="3">
    <citation type="submission" date="2018-08" db="EMBL/GenBank/DDBJ databases">
        <title>Leveraging single-cell genomics to expand the Fungal Tree of Life.</title>
        <authorList>
            <consortium name="DOE Joint Genome Institute"/>
            <person name="Ahrendt S.R."/>
            <person name="Quandt C.A."/>
            <person name="Ciobanu D."/>
            <person name="Clum A."/>
            <person name="Salamov A."/>
            <person name="Andreopoulos B."/>
            <person name="Cheng J.-F."/>
            <person name="Woyke T."/>
            <person name="Pelin A."/>
            <person name="Henrissat B."/>
            <person name="Reynolds N."/>
            <person name="Benny G.L."/>
            <person name="Smith M.E."/>
            <person name="James T.Y."/>
            <person name="Grigoriev I.V."/>
        </authorList>
    </citation>
    <scope>NUCLEOTIDE SEQUENCE</scope>
    <source>
        <strain evidence="3">CSF55</strain>
    </source>
</reference>
<dbReference type="Proteomes" id="UP000030755">
    <property type="component" value="Unassembled WGS sequence"/>
</dbReference>
<evidence type="ECO:0000313" key="2">
    <source>
        <dbReference type="EMBL" id="EPZ33592.1"/>
    </source>
</evidence>
<dbReference type="PANTHER" id="PTHR12774:SF2">
    <property type="entry name" value="PEROXISOMAL BIOGENESIS FACTOR 19"/>
    <property type="match status" value="1"/>
</dbReference>
<organism evidence="2 4">
    <name type="scientific">Rozella allomycis (strain CSF55)</name>
    <dbReference type="NCBI Taxonomy" id="988480"/>
    <lineage>
        <taxon>Eukaryota</taxon>
        <taxon>Fungi</taxon>
        <taxon>Fungi incertae sedis</taxon>
        <taxon>Cryptomycota</taxon>
        <taxon>Cryptomycota incertae sedis</taxon>
        <taxon>Rozella</taxon>
    </lineage>
</organism>
<dbReference type="InterPro" id="IPR038322">
    <property type="entry name" value="Pex19_C_sf"/>
</dbReference>
<dbReference type="Gene3D" id="1.20.120.900">
    <property type="entry name" value="Pex19, mPTS binding domain"/>
    <property type="match status" value="1"/>
</dbReference>
<dbReference type="EMBL" id="ML005029">
    <property type="protein sequence ID" value="RKP20714.1"/>
    <property type="molecule type" value="Genomic_DNA"/>
</dbReference>
<dbReference type="STRING" id="988480.A0A075AY33"/>
<evidence type="ECO:0000313" key="4">
    <source>
        <dbReference type="Proteomes" id="UP000030755"/>
    </source>
</evidence>
<dbReference type="Pfam" id="PF04614">
    <property type="entry name" value="Pex19"/>
    <property type="match status" value="1"/>
</dbReference>
<accession>A0A075AY33</accession>
<dbReference type="GO" id="GO:0045046">
    <property type="term" value="P:protein import into peroxisome membrane"/>
    <property type="evidence" value="ECO:0007669"/>
    <property type="project" value="TreeGrafter"/>
</dbReference>
<reference evidence="2 4" key="1">
    <citation type="journal article" date="2013" name="Curr. Biol.">
        <title>Shared signatures of parasitism and phylogenomics unite Cryptomycota and microsporidia.</title>
        <authorList>
            <person name="James T.Y."/>
            <person name="Pelin A."/>
            <person name="Bonen L."/>
            <person name="Ahrendt S."/>
            <person name="Sain D."/>
            <person name="Corradi N."/>
            <person name="Stajich J.E."/>
        </authorList>
    </citation>
    <scope>NUCLEOTIDE SEQUENCE [LARGE SCALE GENOMIC DNA]</scope>
    <source>
        <strain evidence="2 4">CSF55</strain>
        <strain evidence="2 4">CSF55</strain>
    </source>
</reference>
<dbReference type="EMBL" id="KE561047">
    <property type="protein sequence ID" value="EPZ33592.1"/>
    <property type="molecule type" value="Genomic_DNA"/>
</dbReference>
<feature type="region of interest" description="Disordered" evidence="1">
    <location>
        <begin position="229"/>
        <end position="249"/>
    </location>
</feature>
<protein>
    <submittedName>
        <fullName evidence="2">Pex19 protein domain-containing protein</fullName>
    </submittedName>
</protein>
<dbReference type="PANTHER" id="PTHR12774">
    <property type="entry name" value="PEROXISOMAL BIOGENESIS FACTOR 19"/>
    <property type="match status" value="1"/>
</dbReference>
<reference evidence="5" key="2">
    <citation type="journal article" date="2018" name="Nat. Microbiol.">
        <title>Leveraging single-cell genomics to expand the fungal tree of life.</title>
        <authorList>
            <person name="Ahrendt S.R."/>
            <person name="Quandt C.A."/>
            <person name="Ciobanu D."/>
            <person name="Clum A."/>
            <person name="Salamov A."/>
            <person name="Andreopoulos B."/>
            <person name="Cheng J.F."/>
            <person name="Woyke T."/>
            <person name="Pelin A."/>
            <person name="Henrissat B."/>
            <person name="Reynolds N.K."/>
            <person name="Benny G.L."/>
            <person name="Smith M.E."/>
            <person name="James T.Y."/>
            <person name="Grigoriev I.V."/>
        </authorList>
    </citation>
    <scope>NUCLEOTIDE SEQUENCE [LARGE SCALE GENOMIC DNA]</scope>
    <source>
        <strain evidence="5">CSF55</strain>
    </source>
</reference>
<dbReference type="HOGENOM" id="CLU_043063_4_0_1"/>
<dbReference type="AlphaFoldDB" id="A0A075AY33"/>
<dbReference type="InterPro" id="IPR006708">
    <property type="entry name" value="Pex19"/>
</dbReference>
<name>A0A075AY33_ROZAC</name>
<gene>
    <name evidence="2" type="ORF">O9G_000367</name>
    <name evidence="3" type="ORF">ROZALSC1DRAFT_27828</name>
</gene>
<proteinExistence type="predicted"/>